<proteinExistence type="inferred from homology"/>
<dbReference type="InterPro" id="IPR028896">
    <property type="entry name" value="GcvT/YgfZ/DmdA"/>
</dbReference>
<dbReference type="EMBL" id="HF548275">
    <property type="protein sequence ID" value="CCO20924.1"/>
    <property type="molecule type" value="Genomic_DNA"/>
</dbReference>
<dbReference type="Gene3D" id="3.30.1360.120">
    <property type="entry name" value="Probable tRNA modification gtpase trme, domain 1"/>
    <property type="match status" value="1"/>
</dbReference>
<dbReference type="FunFam" id="3.30.70.1400:FF:000001">
    <property type="entry name" value="Aminomethyltransferase"/>
    <property type="match status" value="1"/>
</dbReference>
<evidence type="ECO:0000256" key="5">
    <source>
        <dbReference type="ARBA" id="ARBA00031395"/>
    </source>
</evidence>
<dbReference type="GO" id="GO:0006546">
    <property type="term" value="P:glycine catabolic process"/>
    <property type="evidence" value="ECO:0007669"/>
    <property type="project" value="InterPro"/>
</dbReference>
<evidence type="ECO:0000259" key="7">
    <source>
        <dbReference type="Pfam" id="PF01571"/>
    </source>
</evidence>
<dbReference type="FunFam" id="4.10.1250.10:FF:000001">
    <property type="entry name" value="Aminomethyltransferase"/>
    <property type="match status" value="1"/>
</dbReference>
<dbReference type="Pfam" id="PF08669">
    <property type="entry name" value="GCV_T_C"/>
    <property type="match status" value="1"/>
</dbReference>
<keyword evidence="4 9" id="KW-0808">Transferase</keyword>
<sequence>MMKKTTLYQKHLDLGGKMVEYAGYQLPVQYPAGVMAEHHAVRTAAGLFDVSHMGEVRISGGALDYLQQLLTNDMAEMPVGSCRYSPMCNAQGGVVDDLIVYRTGEDEYLAVVNSANREKDFAHMTAQNPLGARVEDVSDSICEIALQGPKAAEIAAQVSPLLPELKYYTFIETAVLDGRKCLVSRTGYTGEDGFEFYCDPETAPLLWDKLLEIGAPLGIQPCGLGARDTLRLEAGMPLYGHEMTEELTPIQAGLGRFVKLDKPGFVGRDALLAAQQPQLRKTGLRVTGRGIAREGAEVYDGDEKVGWVTSGTQLPHLGWPGAMAMVDVEHREKGRALQVDIRGRRVDAEVISLPFYKRGQ</sequence>
<dbReference type="GO" id="GO:0032259">
    <property type="term" value="P:methylation"/>
    <property type="evidence" value="ECO:0007669"/>
    <property type="project" value="UniProtKB-KW"/>
</dbReference>
<feature type="domain" description="GCVT N-terminal" evidence="7">
    <location>
        <begin position="7"/>
        <end position="262"/>
    </location>
</feature>
<reference evidence="9" key="1">
    <citation type="submission" date="2012-10" db="EMBL/GenBank/DDBJ databases">
        <authorList>
            <person name="Sandrine L."/>
        </authorList>
    </citation>
    <scope>NUCLEOTIDE SEQUENCE</scope>
</reference>
<dbReference type="GO" id="GO:0008168">
    <property type="term" value="F:methyltransferase activity"/>
    <property type="evidence" value="ECO:0007669"/>
    <property type="project" value="UniProtKB-KW"/>
</dbReference>
<dbReference type="PIRSF" id="PIRSF006487">
    <property type="entry name" value="GcvT"/>
    <property type="match status" value="1"/>
</dbReference>
<dbReference type="InterPro" id="IPR029043">
    <property type="entry name" value="GcvT/YgfZ_C"/>
</dbReference>
<evidence type="ECO:0000313" key="9">
    <source>
        <dbReference type="EMBL" id="CCO20924.1"/>
    </source>
</evidence>
<keyword evidence="9" id="KW-0489">Methyltransferase</keyword>
<dbReference type="GO" id="GO:0004047">
    <property type="term" value="F:aminomethyltransferase activity"/>
    <property type="evidence" value="ECO:0007669"/>
    <property type="project" value="UniProtKB-EC"/>
</dbReference>
<accession>S0DDV8</accession>
<protein>
    <recommendedName>
        <fullName evidence="2">aminomethyltransferase</fullName>
        <ecNumber evidence="2">2.1.2.10</ecNumber>
    </recommendedName>
    <alternativeName>
        <fullName evidence="5">Glycine cleavage system T protein</fullName>
    </alternativeName>
</protein>
<dbReference type="FunFam" id="2.40.30.110:FF:000003">
    <property type="entry name" value="Aminomethyltransferase"/>
    <property type="match status" value="1"/>
</dbReference>
<dbReference type="NCBIfam" id="NF001567">
    <property type="entry name" value="PRK00389.1"/>
    <property type="match status" value="1"/>
</dbReference>
<dbReference type="GO" id="GO:0008483">
    <property type="term" value="F:transaminase activity"/>
    <property type="evidence" value="ECO:0007669"/>
    <property type="project" value="UniProtKB-KW"/>
</dbReference>
<dbReference type="HAMAP" id="MF_00259">
    <property type="entry name" value="GcvT"/>
    <property type="match status" value="1"/>
</dbReference>
<dbReference type="Pfam" id="PF01571">
    <property type="entry name" value="GCV_T"/>
    <property type="match status" value="1"/>
</dbReference>
<evidence type="ECO:0000256" key="6">
    <source>
        <dbReference type="ARBA" id="ARBA00047665"/>
    </source>
</evidence>
<evidence type="ECO:0000256" key="2">
    <source>
        <dbReference type="ARBA" id="ARBA00012616"/>
    </source>
</evidence>
<organism evidence="9">
    <name type="scientific">termite gut metagenome</name>
    <dbReference type="NCBI Taxonomy" id="433724"/>
    <lineage>
        <taxon>unclassified sequences</taxon>
        <taxon>metagenomes</taxon>
        <taxon>organismal metagenomes</taxon>
    </lineage>
</organism>
<dbReference type="PANTHER" id="PTHR43757:SF2">
    <property type="entry name" value="AMINOMETHYLTRANSFERASE, MITOCHONDRIAL"/>
    <property type="match status" value="1"/>
</dbReference>
<dbReference type="InterPro" id="IPR022903">
    <property type="entry name" value="GcvT_bac"/>
</dbReference>
<evidence type="ECO:0000256" key="4">
    <source>
        <dbReference type="ARBA" id="ARBA00022679"/>
    </source>
</evidence>
<dbReference type="GO" id="GO:0005960">
    <property type="term" value="C:glycine cleavage complex"/>
    <property type="evidence" value="ECO:0007669"/>
    <property type="project" value="InterPro"/>
</dbReference>
<comment type="similarity">
    <text evidence="1">Belongs to the GcvT family.</text>
</comment>
<dbReference type="InterPro" id="IPR027266">
    <property type="entry name" value="TrmE/GcvT-like"/>
</dbReference>
<evidence type="ECO:0000256" key="1">
    <source>
        <dbReference type="ARBA" id="ARBA00008609"/>
    </source>
</evidence>
<keyword evidence="3" id="KW-0032">Aminotransferase</keyword>
<dbReference type="AlphaFoldDB" id="S0DDV8"/>
<dbReference type="InterPro" id="IPR006223">
    <property type="entry name" value="GcvT"/>
</dbReference>
<dbReference type="Gene3D" id="2.40.30.110">
    <property type="entry name" value="Aminomethyltransferase beta-barrel domains"/>
    <property type="match status" value="1"/>
</dbReference>
<dbReference type="InterPro" id="IPR006222">
    <property type="entry name" value="GCVT_N"/>
</dbReference>
<dbReference type="NCBIfam" id="TIGR00528">
    <property type="entry name" value="gcvT"/>
    <property type="match status" value="1"/>
</dbReference>
<feature type="domain" description="Aminomethyltransferase C-terminal" evidence="8">
    <location>
        <begin position="283"/>
        <end position="357"/>
    </location>
</feature>
<dbReference type="EC" id="2.1.2.10" evidence="2"/>
<comment type="catalytic activity">
    <reaction evidence="6">
        <text>N(6)-[(R)-S(8)-aminomethyldihydrolipoyl]-L-lysyl-[protein] + (6S)-5,6,7,8-tetrahydrofolate = N(6)-[(R)-dihydrolipoyl]-L-lysyl-[protein] + (6R)-5,10-methylene-5,6,7,8-tetrahydrofolate + NH4(+)</text>
        <dbReference type="Rhea" id="RHEA:16945"/>
        <dbReference type="Rhea" id="RHEA-COMP:10475"/>
        <dbReference type="Rhea" id="RHEA-COMP:10492"/>
        <dbReference type="ChEBI" id="CHEBI:15636"/>
        <dbReference type="ChEBI" id="CHEBI:28938"/>
        <dbReference type="ChEBI" id="CHEBI:57453"/>
        <dbReference type="ChEBI" id="CHEBI:83100"/>
        <dbReference type="ChEBI" id="CHEBI:83143"/>
        <dbReference type="EC" id="2.1.2.10"/>
    </reaction>
</comment>
<dbReference type="SUPFAM" id="SSF101790">
    <property type="entry name" value="Aminomethyltransferase beta-barrel domain"/>
    <property type="match status" value="1"/>
</dbReference>
<dbReference type="InterPro" id="IPR013977">
    <property type="entry name" value="GcvT_C"/>
</dbReference>
<dbReference type="Gene3D" id="4.10.1250.10">
    <property type="entry name" value="Aminomethyltransferase fragment"/>
    <property type="match status" value="1"/>
</dbReference>
<evidence type="ECO:0000256" key="3">
    <source>
        <dbReference type="ARBA" id="ARBA00022576"/>
    </source>
</evidence>
<gene>
    <name evidence="9" type="ORF">BN138_112</name>
</gene>
<dbReference type="SUPFAM" id="SSF103025">
    <property type="entry name" value="Folate-binding domain"/>
    <property type="match status" value="1"/>
</dbReference>
<dbReference type="Gene3D" id="3.30.70.1400">
    <property type="entry name" value="Aminomethyltransferase beta-barrel domains"/>
    <property type="match status" value="1"/>
</dbReference>
<reference evidence="9" key="2">
    <citation type="journal article" date="2013" name="Biotechnol. Biofuels">
        <title>Mining for hemicellulases in the fungus-growing termite Pseudacanthotermes militaris using functional metagenomics.</title>
        <authorList>
            <person name="Bastien G."/>
            <person name="Arnal G."/>
            <person name="Bozonnet S."/>
            <person name="Laguerre S."/>
            <person name="Ferreira F."/>
            <person name="Faure R."/>
            <person name="Henrissat B."/>
            <person name="Lefevre F."/>
            <person name="Robe P."/>
            <person name="Bouchez O."/>
            <person name="Noirot C."/>
            <person name="Dumon C."/>
            <person name="O'Donohue M."/>
        </authorList>
    </citation>
    <scope>NUCLEOTIDE SEQUENCE</scope>
</reference>
<evidence type="ECO:0000259" key="8">
    <source>
        <dbReference type="Pfam" id="PF08669"/>
    </source>
</evidence>
<dbReference type="GO" id="GO:0005829">
    <property type="term" value="C:cytosol"/>
    <property type="evidence" value="ECO:0007669"/>
    <property type="project" value="TreeGrafter"/>
</dbReference>
<dbReference type="PANTHER" id="PTHR43757">
    <property type="entry name" value="AMINOMETHYLTRANSFERASE"/>
    <property type="match status" value="1"/>
</dbReference>
<name>S0DDV8_9ZZZZ</name>